<proteinExistence type="inferred from homology"/>
<dbReference type="EMBL" id="CP125967">
    <property type="protein sequence ID" value="WWO39189.1"/>
    <property type="molecule type" value="Genomic_DNA"/>
</dbReference>
<evidence type="ECO:0000256" key="2">
    <source>
        <dbReference type="HAMAP-Rule" id="MF_00346"/>
    </source>
</evidence>
<dbReference type="NCBIfam" id="TIGR02292">
    <property type="entry name" value="ygfB_yecA"/>
    <property type="match status" value="1"/>
</dbReference>
<evidence type="ECO:0000313" key="4">
    <source>
        <dbReference type="Proteomes" id="UP001379444"/>
    </source>
</evidence>
<name>A0ABZ2GBI9_9GAMM</name>
<gene>
    <name evidence="3" type="ORF">QNA12_04040</name>
</gene>
<reference evidence="3 4" key="1">
    <citation type="journal article" date="2024" name="Front. Plant Sci.">
        <title>Comprehensive phenomic and genomic studies of the species, Pectobacterium cacticida and proposal for reclassification as Alcorniella cacticida comb. nov.</title>
        <authorList>
            <person name="Jonca J."/>
            <person name="Pirhonen M."/>
            <person name="Waleron M.M."/>
            <person name="Gawor J."/>
            <person name="Mrozik A."/>
            <person name="Smoktunowicz M."/>
            <person name="Waleron K."/>
            <person name="Waleron M."/>
        </authorList>
    </citation>
    <scope>NUCLEOTIDE SEQUENCE [LARGE SCALE GENOMIC DNA]</scope>
    <source>
        <strain evidence="3 4">DPMP6</strain>
    </source>
</reference>
<evidence type="ECO:0000313" key="3">
    <source>
        <dbReference type="EMBL" id="WWO39189.1"/>
    </source>
</evidence>
<dbReference type="InterPro" id="IPR011978">
    <property type="entry name" value="YgfB-like"/>
</dbReference>
<evidence type="ECO:0000256" key="1">
    <source>
        <dbReference type="ARBA" id="ARBA00038308"/>
    </source>
</evidence>
<comment type="similarity">
    <text evidence="1 2">Belongs to the UPF0149 family.</text>
</comment>
<dbReference type="NCBIfam" id="NF002477">
    <property type="entry name" value="PRK01736.1"/>
    <property type="match status" value="1"/>
</dbReference>
<organism evidence="3 4">
    <name type="scientific">Pectobacterium cacticida</name>
    <dbReference type="NCBI Taxonomy" id="69221"/>
    <lineage>
        <taxon>Bacteria</taxon>
        <taxon>Pseudomonadati</taxon>
        <taxon>Pseudomonadota</taxon>
        <taxon>Gammaproteobacteria</taxon>
        <taxon>Enterobacterales</taxon>
        <taxon>Pectobacteriaceae</taxon>
        <taxon>Pectobacterium</taxon>
    </lineage>
</organism>
<dbReference type="InterPro" id="IPR036255">
    <property type="entry name" value="YgfB-like_sf"/>
</dbReference>
<dbReference type="Proteomes" id="UP001379444">
    <property type="component" value="Chromosome"/>
</dbReference>
<dbReference type="Gene3D" id="1.20.120.740">
    <property type="entry name" value="YgfB uncharacterised protein family UPF0149, PF03695"/>
    <property type="match status" value="1"/>
</dbReference>
<dbReference type="PANTHER" id="PTHR37528:SF1">
    <property type="entry name" value="UPF0149 PROTEIN YGFB"/>
    <property type="match status" value="1"/>
</dbReference>
<protein>
    <recommendedName>
        <fullName evidence="2">UPF0149 protein QNA12_04040</fullName>
    </recommendedName>
</protein>
<sequence>MSIENTFPAYEDLNQLLNRQQVALTAAEMHGLICGMLCGGNHDDSWRTLVFELTNDGMAFTQTLSQPLQNLYQTTREMLEDDGFLFQLFLPDDAQDNVTVFDRADALAGWVNHFLLGIGVVQPTLNKAQGELKEAIEDLRNIAQLGYDEEEDQEELEQSLEEVIEYVRISAILCHNEFTHQSIASAPEQQNPTLH</sequence>
<keyword evidence="4" id="KW-1185">Reference proteome</keyword>
<dbReference type="RefSeq" id="WP_264496816.1">
    <property type="nucleotide sequence ID" value="NZ_CP109947.1"/>
</dbReference>
<accession>A0ABZ2GBI9</accession>
<dbReference type="Pfam" id="PF03695">
    <property type="entry name" value="UPF0149"/>
    <property type="match status" value="1"/>
</dbReference>
<dbReference type="PANTHER" id="PTHR37528">
    <property type="entry name" value="UPF0149 PROTEIN YGFB"/>
    <property type="match status" value="1"/>
</dbReference>
<dbReference type="SUPFAM" id="SSF101327">
    <property type="entry name" value="YgfB-like"/>
    <property type="match status" value="1"/>
</dbReference>
<dbReference type="HAMAP" id="MF_00346">
    <property type="entry name" value="UPF0149"/>
    <property type="match status" value="1"/>
</dbReference>